<evidence type="ECO:0000256" key="5">
    <source>
        <dbReference type="ARBA" id="ARBA00022452"/>
    </source>
</evidence>
<dbReference type="GO" id="GO:0015288">
    <property type="term" value="F:porin activity"/>
    <property type="evidence" value="ECO:0007669"/>
    <property type="project" value="UniProtKB-KW"/>
</dbReference>
<accession>A0AAD4NZE2</accession>
<comment type="similarity">
    <text evidence="3">Belongs to the plastid outer envelope porin OEP21 (TC 1.B.29) family.</text>
</comment>
<keyword evidence="12" id="KW-0472">Membrane</keyword>
<name>A0AAD4NZE2_PERFH</name>
<dbReference type="PANTHER" id="PTHR35993">
    <property type="entry name" value="OUTER ENVELOPE PORE PROTEIN 21B, CHLOROPLASTIC"/>
    <property type="match status" value="1"/>
</dbReference>
<dbReference type="GO" id="GO:0008308">
    <property type="term" value="F:voltage-gated monoatomic anion channel activity"/>
    <property type="evidence" value="ECO:0007669"/>
    <property type="project" value="InterPro"/>
</dbReference>
<dbReference type="GO" id="GO:0044070">
    <property type="term" value="P:regulation of monoatomic anion transport"/>
    <property type="evidence" value="ECO:0007669"/>
    <property type="project" value="InterPro"/>
</dbReference>
<proteinExistence type="inferred from homology"/>
<keyword evidence="5" id="KW-1134">Transmembrane beta strand</keyword>
<dbReference type="InterPro" id="IPR034575">
    <property type="entry name" value="OEP21"/>
</dbReference>
<keyword evidence="10" id="KW-0406">Ion transport</keyword>
<evidence type="ECO:0000256" key="6">
    <source>
        <dbReference type="ARBA" id="ARBA00022528"/>
    </source>
</evidence>
<keyword evidence="6" id="KW-0150">Chloroplast</keyword>
<dbReference type="GO" id="GO:0046930">
    <property type="term" value="C:pore complex"/>
    <property type="evidence" value="ECO:0007669"/>
    <property type="project" value="UniProtKB-KW"/>
</dbReference>
<dbReference type="GO" id="GO:0034426">
    <property type="term" value="C:etioplast membrane"/>
    <property type="evidence" value="ECO:0007669"/>
    <property type="project" value="UniProtKB-SubCell"/>
</dbReference>
<evidence type="ECO:0000256" key="1">
    <source>
        <dbReference type="ARBA" id="ARBA00004396"/>
    </source>
</evidence>
<comment type="subcellular location">
    <subcellularLocation>
        <location evidence="1">Plastid</location>
        <location evidence="1">Chloroplast outer membrane</location>
        <topology evidence="1">Multi-pass membrane protein</topology>
    </subcellularLocation>
    <subcellularLocation>
        <location evidence="2">Plastid</location>
        <location evidence="2">Etioplast membrane</location>
        <topology evidence="2">Multi-pass membrane protein</topology>
    </subcellularLocation>
</comment>
<evidence type="ECO:0000256" key="3">
    <source>
        <dbReference type="ARBA" id="ARBA00009945"/>
    </source>
</evidence>
<evidence type="ECO:0000256" key="7">
    <source>
        <dbReference type="ARBA" id="ARBA00022640"/>
    </source>
</evidence>
<evidence type="ECO:0000313" key="15">
    <source>
        <dbReference type="Proteomes" id="UP001190926"/>
    </source>
</evidence>
<dbReference type="AlphaFoldDB" id="A0AAD4NZE2"/>
<organism evidence="14 15">
    <name type="scientific">Perilla frutescens var. hirtella</name>
    <name type="common">Perilla citriodora</name>
    <name type="synonym">Perilla setoyensis</name>
    <dbReference type="NCBI Taxonomy" id="608512"/>
    <lineage>
        <taxon>Eukaryota</taxon>
        <taxon>Viridiplantae</taxon>
        <taxon>Streptophyta</taxon>
        <taxon>Embryophyta</taxon>
        <taxon>Tracheophyta</taxon>
        <taxon>Spermatophyta</taxon>
        <taxon>Magnoliopsida</taxon>
        <taxon>eudicotyledons</taxon>
        <taxon>Gunneridae</taxon>
        <taxon>Pentapetalae</taxon>
        <taxon>asterids</taxon>
        <taxon>lamiids</taxon>
        <taxon>Lamiales</taxon>
        <taxon>Lamiaceae</taxon>
        <taxon>Nepetoideae</taxon>
        <taxon>Elsholtzieae</taxon>
        <taxon>Perilla</taxon>
    </lineage>
</organism>
<gene>
    <name evidence="14" type="ORF">C2S53_006179</name>
</gene>
<keyword evidence="8" id="KW-0812">Transmembrane</keyword>
<keyword evidence="7" id="KW-0934">Plastid</keyword>
<dbReference type="Proteomes" id="UP001190926">
    <property type="component" value="Unassembled WGS sequence"/>
</dbReference>
<evidence type="ECO:0000256" key="11">
    <source>
        <dbReference type="ARBA" id="ARBA00023114"/>
    </source>
</evidence>
<protein>
    <submittedName>
        <fullName evidence="14">Uncharacterized protein</fullName>
    </submittedName>
</protein>
<evidence type="ECO:0000256" key="8">
    <source>
        <dbReference type="ARBA" id="ARBA00022692"/>
    </source>
</evidence>
<comment type="function">
    <text evidence="13">Voltage-dependent rectifying anion channel that facilitates the translocation between chloroplast and cytoplasm of phosphorylated carbohydrates such as triosephosphate, 3-phosphoglycerate and inorganic phosphate (Pi) depending of ATP to triosephosphate ratio in the plastidial intermembrane space; in high triosephosphate/ATP conditions (e.g. photosynthesis), export of triosphosphate from chloroplast (outward rectifying channels), but in high ATP/triosephosphate conditions (e.g. dark phase), import of phosphosolutes (inward rectifying channels).</text>
</comment>
<evidence type="ECO:0000256" key="12">
    <source>
        <dbReference type="ARBA" id="ARBA00023136"/>
    </source>
</evidence>
<evidence type="ECO:0000256" key="10">
    <source>
        <dbReference type="ARBA" id="ARBA00023065"/>
    </source>
</evidence>
<evidence type="ECO:0000256" key="13">
    <source>
        <dbReference type="ARBA" id="ARBA00024941"/>
    </source>
</evidence>
<dbReference type="PANTHER" id="PTHR35993:SF1">
    <property type="entry name" value="OUTER ENVELOPE PORE PROTEIN 21B, CHLOROPLASTIC"/>
    <property type="match status" value="1"/>
</dbReference>
<evidence type="ECO:0000256" key="2">
    <source>
        <dbReference type="ARBA" id="ARBA00004441"/>
    </source>
</evidence>
<reference evidence="14 15" key="1">
    <citation type="journal article" date="2021" name="Nat. Commun.">
        <title>Incipient diploidization of the medicinal plant Perilla within 10,000 years.</title>
        <authorList>
            <person name="Zhang Y."/>
            <person name="Shen Q."/>
            <person name="Leng L."/>
            <person name="Zhang D."/>
            <person name="Chen S."/>
            <person name="Shi Y."/>
            <person name="Ning Z."/>
            <person name="Chen S."/>
        </authorList>
    </citation>
    <scope>NUCLEOTIDE SEQUENCE [LARGE SCALE GENOMIC DNA]</scope>
    <source>
        <strain evidence="15">cv. PC099</strain>
    </source>
</reference>
<keyword evidence="15" id="KW-1185">Reference proteome</keyword>
<dbReference type="GO" id="GO:0009707">
    <property type="term" value="C:chloroplast outer membrane"/>
    <property type="evidence" value="ECO:0007669"/>
    <property type="project" value="UniProtKB-SubCell"/>
</dbReference>
<keyword evidence="11" id="KW-0626">Porin</keyword>
<keyword evidence="9" id="KW-1002">Plastid outer membrane</keyword>
<dbReference type="EMBL" id="SDAM02002107">
    <property type="protein sequence ID" value="KAH6821348.1"/>
    <property type="molecule type" value="Genomic_DNA"/>
</dbReference>
<comment type="caution">
    <text evidence="14">The sequence shown here is derived from an EMBL/GenBank/DDBJ whole genome shotgun (WGS) entry which is preliminary data.</text>
</comment>
<evidence type="ECO:0000256" key="4">
    <source>
        <dbReference type="ARBA" id="ARBA00022448"/>
    </source>
</evidence>
<evidence type="ECO:0000256" key="9">
    <source>
        <dbReference type="ARBA" id="ARBA00022805"/>
    </source>
</evidence>
<evidence type="ECO:0000313" key="14">
    <source>
        <dbReference type="EMBL" id="KAH6821348.1"/>
    </source>
</evidence>
<keyword evidence="4" id="KW-0813">Transport</keyword>
<sequence length="175" mass="20227">METSLRYAGDSKALRIRAKEKFPVSTNSICQLQGELDTKLGAPTFLNGMIRYYHPTIPASLGAGVQYNRRDKVHYHARSKATFPVTADGLFNFNVKGRCNIDEELKKIDYSATTELVWSIFNVKKDQDLRIKLGYDLIDKIPYMQVRENNWTLNVDVNRRWDVRVILSSLEQIRI</sequence>